<dbReference type="EMBL" id="CM039429">
    <property type="protein sequence ID" value="KAI4346990.1"/>
    <property type="molecule type" value="Genomic_DNA"/>
</dbReference>
<evidence type="ECO:0000313" key="2">
    <source>
        <dbReference type="Proteomes" id="UP000828941"/>
    </source>
</evidence>
<reference evidence="1 2" key="1">
    <citation type="journal article" date="2022" name="DNA Res.">
        <title>Chromosomal-level genome assembly of the orchid tree Bauhinia variegata (Leguminosae; Cercidoideae) supports the allotetraploid origin hypothesis of Bauhinia.</title>
        <authorList>
            <person name="Zhong Y."/>
            <person name="Chen Y."/>
            <person name="Zheng D."/>
            <person name="Pang J."/>
            <person name="Liu Y."/>
            <person name="Luo S."/>
            <person name="Meng S."/>
            <person name="Qian L."/>
            <person name="Wei D."/>
            <person name="Dai S."/>
            <person name="Zhou R."/>
        </authorList>
    </citation>
    <scope>NUCLEOTIDE SEQUENCE [LARGE SCALE GENOMIC DNA]</scope>
    <source>
        <strain evidence="1">BV-YZ2020</strain>
    </source>
</reference>
<comment type="caution">
    <text evidence="1">The sequence shown here is derived from an EMBL/GenBank/DDBJ whole genome shotgun (WGS) entry which is preliminary data.</text>
</comment>
<dbReference type="Proteomes" id="UP000828941">
    <property type="component" value="Chromosome 4"/>
</dbReference>
<accession>A0ACB9PE15</accession>
<gene>
    <name evidence="1" type="ORF">L6164_007846</name>
</gene>
<protein>
    <submittedName>
        <fullName evidence="1">Uncharacterized protein</fullName>
    </submittedName>
</protein>
<keyword evidence="2" id="KW-1185">Reference proteome</keyword>
<evidence type="ECO:0000313" key="1">
    <source>
        <dbReference type="EMBL" id="KAI4346990.1"/>
    </source>
</evidence>
<sequence length="228" mass="25775">MEKYTVARTVVGILGNIISLGLFFYPTPTFIRIVKNKTVEQFKPDPYIASLFNCAFWVLYALPFVHSHSILIITINSIGVVIEITYLCIFYFYATHEGRKKVEDWVLIGIVFFTAITLVTLLELHGTKRRTMVVGIICDVFNVLTYSAPLTIMAKVIRTKSVKYMPFWLPLASFLNGVAWVIYALFPPFDIYVLVCNALGVVSGIIQLILYTLYCSCLAGDDGDDIER</sequence>
<proteinExistence type="predicted"/>
<name>A0ACB9PE15_BAUVA</name>
<organism evidence="1 2">
    <name type="scientific">Bauhinia variegata</name>
    <name type="common">Purple orchid tree</name>
    <name type="synonym">Phanera variegata</name>
    <dbReference type="NCBI Taxonomy" id="167791"/>
    <lineage>
        <taxon>Eukaryota</taxon>
        <taxon>Viridiplantae</taxon>
        <taxon>Streptophyta</taxon>
        <taxon>Embryophyta</taxon>
        <taxon>Tracheophyta</taxon>
        <taxon>Spermatophyta</taxon>
        <taxon>Magnoliopsida</taxon>
        <taxon>eudicotyledons</taxon>
        <taxon>Gunneridae</taxon>
        <taxon>Pentapetalae</taxon>
        <taxon>rosids</taxon>
        <taxon>fabids</taxon>
        <taxon>Fabales</taxon>
        <taxon>Fabaceae</taxon>
        <taxon>Cercidoideae</taxon>
        <taxon>Cercideae</taxon>
        <taxon>Bauhiniinae</taxon>
        <taxon>Bauhinia</taxon>
    </lineage>
</organism>